<dbReference type="Proteomes" id="UP000240493">
    <property type="component" value="Unassembled WGS sequence"/>
</dbReference>
<accession>A0A2T3Z1D4</accession>
<dbReference type="SMART" id="SM00811">
    <property type="entry name" value="Alpha_kinase"/>
    <property type="match status" value="1"/>
</dbReference>
<evidence type="ECO:0000313" key="7">
    <source>
        <dbReference type="EMBL" id="PTB38618.1"/>
    </source>
</evidence>
<keyword evidence="8" id="KW-1185">Reference proteome</keyword>
<dbReference type="InterPro" id="IPR004166">
    <property type="entry name" value="a-kinase_dom"/>
</dbReference>
<dbReference type="GO" id="GO:0005524">
    <property type="term" value="F:ATP binding"/>
    <property type="evidence" value="ECO:0007669"/>
    <property type="project" value="UniProtKB-KW"/>
</dbReference>
<dbReference type="AlphaFoldDB" id="A0A2T3Z1D4"/>
<keyword evidence="3" id="KW-0547">Nucleotide-binding</keyword>
<dbReference type="PANTHER" id="PTHR45992">
    <property type="entry name" value="EUKARYOTIC ELONGATION FACTOR 2 KINASE-RELATED"/>
    <property type="match status" value="1"/>
</dbReference>
<evidence type="ECO:0000256" key="3">
    <source>
        <dbReference type="ARBA" id="ARBA00022741"/>
    </source>
</evidence>
<evidence type="ECO:0000259" key="6">
    <source>
        <dbReference type="PROSITE" id="PS51158"/>
    </source>
</evidence>
<dbReference type="PANTHER" id="PTHR45992:SF11">
    <property type="entry name" value="ALPHA-TYPE PROTEIN KINASE DOMAIN-CONTAINING PROTEIN"/>
    <property type="match status" value="1"/>
</dbReference>
<protein>
    <recommendedName>
        <fullName evidence="6">Alpha-type protein kinase domain-containing protein</fullName>
    </recommendedName>
</protein>
<evidence type="ECO:0000256" key="4">
    <source>
        <dbReference type="ARBA" id="ARBA00022777"/>
    </source>
</evidence>
<keyword evidence="4" id="KW-0418">Kinase</keyword>
<dbReference type="CDD" id="cd17509">
    <property type="entry name" value="Alpha_kinase"/>
    <property type="match status" value="1"/>
</dbReference>
<dbReference type="PROSITE" id="PS51158">
    <property type="entry name" value="ALPHA_KINASE"/>
    <property type="match status" value="1"/>
</dbReference>
<dbReference type="OrthoDB" id="301415at2759"/>
<dbReference type="SUPFAM" id="SSF56112">
    <property type="entry name" value="Protein kinase-like (PK-like)"/>
    <property type="match status" value="1"/>
</dbReference>
<gene>
    <name evidence="7" type="ORF">M441DRAFT_70984</name>
</gene>
<keyword evidence="2" id="KW-0808">Transferase</keyword>
<sequence>MDRVCSTCNRNKARSSYRPNEWHKGPGLSQCTSCLHGHAPDNSSSRYSSSGRYNKSNSVLVSESALEKPFAQGAFRLVAKGIYISGPRQGEDCVIKWFKSDVVFSDTYFTLDIKAVNKALEIVDKFNKLNLINKVIKVNVPEVWHFTDDSPAERAGQRYLCEPFIQNYQKFNSNTGWNDSSIPWGKVMQALSHFSYHISGGKYVLCDLQGGIYRHGAVLSDPAILSRSRDYGVTDLGSDGISSFFRQHTCNDYCRSGWIKPDNPTRRFNPVRGTTMIRHAVPARISRP</sequence>
<evidence type="ECO:0000256" key="5">
    <source>
        <dbReference type="ARBA" id="ARBA00022840"/>
    </source>
</evidence>
<name>A0A2T3Z1D4_TRIA4</name>
<dbReference type="InterPro" id="IPR051852">
    <property type="entry name" value="Alpha-type_PK"/>
</dbReference>
<evidence type="ECO:0000256" key="1">
    <source>
        <dbReference type="ARBA" id="ARBA00022527"/>
    </source>
</evidence>
<feature type="domain" description="Alpha-type protein kinase" evidence="6">
    <location>
        <begin position="45"/>
        <end position="262"/>
    </location>
</feature>
<evidence type="ECO:0000256" key="2">
    <source>
        <dbReference type="ARBA" id="ARBA00022679"/>
    </source>
</evidence>
<dbReference type="Pfam" id="PF02816">
    <property type="entry name" value="Alpha_kinase"/>
    <property type="match status" value="1"/>
</dbReference>
<proteinExistence type="predicted"/>
<reference evidence="7 8" key="1">
    <citation type="submission" date="2016-07" db="EMBL/GenBank/DDBJ databases">
        <title>Multiple horizontal gene transfer events from other fungi enriched the ability of initially mycotrophic Trichoderma (Ascomycota) to feed on dead plant biomass.</title>
        <authorList>
            <consortium name="DOE Joint Genome Institute"/>
            <person name="Aerts A."/>
            <person name="Atanasova L."/>
            <person name="Chenthamara K."/>
            <person name="Zhang J."/>
            <person name="Grujic M."/>
            <person name="Henrissat B."/>
            <person name="Kuo A."/>
            <person name="Salamov A."/>
            <person name="Lipzen A."/>
            <person name="Labutti K."/>
            <person name="Barry K."/>
            <person name="Miao Y."/>
            <person name="Rahimi M.J."/>
            <person name="Shen Q."/>
            <person name="Grigoriev I.V."/>
            <person name="Kubicek C.P."/>
            <person name="Druzhinina I.S."/>
        </authorList>
    </citation>
    <scope>NUCLEOTIDE SEQUENCE [LARGE SCALE GENOMIC DNA]</scope>
    <source>
        <strain evidence="7 8">CBS 433.97</strain>
    </source>
</reference>
<dbReference type="InterPro" id="IPR011009">
    <property type="entry name" value="Kinase-like_dom_sf"/>
</dbReference>
<dbReference type="EMBL" id="KZ679265">
    <property type="protein sequence ID" value="PTB38618.1"/>
    <property type="molecule type" value="Genomic_DNA"/>
</dbReference>
<dbReference type="GO" id="GO:0004674">
    <property type="term" value="F:protein serine/threonine kinase activity"/>
    <property type="evidence" value="ECO:0007669"/>
    <property type="project" value="UniProtKB-KW"/>
</dbReference>
<keyword evidence="5" id="KW-0067">ATP-binding</keyword>
<organism evidence="7 8">
    <name type="scientific">Trichoderma asperellum (strain ATCC 204424 / CBS 433.97 / NBRC 101777)</name>
    <dbReference type="NCBI Taxonomy" id="1042311"/>
    <lineage>
        <taxon>Eukaryota</taxon>
        <taxon>Fungi</taxon>
        <taxon>Dikarya</taxon>
        <taxon>Ascomycota</taxon>
        <taxon>Pezizomycotina</taxon>
        <taxon>Sordariomycetes</taxon>
        <taxon>Hypocreomycetidae</taxon>
        <taxon>Hypocreales</taxon>
        <taxon>Hypocreaceae</taxon>
        <taxon>Trichoderma</taxon>
    </lineage>
</organism>
<dbReference type="Gene3D" id="3.20.200.10">
    <property type="entry name" value="MHCK/EF2 kinase"/>
    <property type="match status" value="1"/>
</dbReference>
<dbReference type="STRING" id="1042311.A0A2T3Z1D4"/>
<keyword evidence="1" id="KW-0723">Serine/threonine-protein kinase</keyword>
<evidence type="ECO:0000313" key="8">
    <source>
        <dbReference type="Proteomes" id="UP000240493"/>
    </source>
</evidence>